<feature type="region of interest" description="Disordered" evidence="1">
    <location>
        <begin position="365"/>
        <end position="437"/>
    </location>
</feature>
<evidence type="ECO:0000313" key="4">
    <source>
        <dbReference type="Proteomes" id="UP000229740"/>
    </source>
</evidence>
<accession>A0A2G6E6T1</accession>
<dbReference type="AlphaFoldDB" id="A0A2G6E6T1"/>
<dbReference type="Proteomes" id="UP000229740">
    <property type="component" value="Unassembled WGS sequence"/>
</dbReference>
<proteinExistence type="predicted"/>
<dbReference type="EMBL" id="PDPS01000025">
    <property type="protein sequence ID" value="PID57755.1"/>
    <property type="molecule type" value="Genomic_DNA"/>
</dbReference>
<protein>
    <recommendedName>
        <fullName evidence="2">FecR protein domain-containing protein</fullName>
    </recommendedName>
</protein>
<dbReference type="Pfam" id="PF04773">
    <property type="entry name" value="FecR"/>
    <property type="match status" value="1"/>
</dbReference>
<comment type="caution">
    <text evidence="3">The sequence shown here is derived from an EMBL/GenBank/DDBJ whole genome shotgun (WGS) entry which is preliminary data.</text>
</comment>
<evidence type="ECO:0000256" key="1">
    <source>
        <dbReference type="SAM" id="MobiDB-lite"/>
    </source>
</evidence>
<feature type="compositionally biased region" description="Pro residues" evidence="1">
    <location>
        <begin position="412"/>
        <end position="428"/>
    </location>
</feature>
<evidence type="ECO:0000259" key="2">
    <source>
        <dbReference type="Pfam" id="PF04773"/>
    </source>
</evidence>
<dbReference type="InterPro" id="IPR006860">
    <property type="entry name" value="FecR"/>
</dbReference>
<evidence type="ECO:0000313" key="3">
    <source>
        <dbReference type="EMBL" id="PID57755.1"/>
    </source>
</evidence>
<reference evidence="3 4" key="1">
    <citation type="submission" date="2017-10" db="EMBL/GenBank/DDBJ databases">
        <title>Novel microbial diversity and functional potential in the marine mammal oral microbiome.</title>
        <authorList>
            <person name="Dudek N.K."/>
            <person name="Sun C.L."/>
            <person name="Burstein D."/>
            <person name="Kantor R.S."/>
            <person name="Aliaga Goltsman D.S."/>
            <person name="Bik E.M."/>
            <person name="Thomas B.C."/>
            <person name="Banfield J.F."/>
            <person name="Relman D.A."/>
        </authorList>
    </citation>
    <scope>NUCLEOTIDE SEQUENCE [LARGE SCALE GENOMIC DNA]</scope>
    <source>
        <strain evidence="3">DOLZORAL124_49_17</strain>
    </source>
</reference>
<feature type="compositionally biased region" description="Low complexity" evidence="1">
    <location>
        <begin position="392"/>
        <end position="408"/>
    </location>
</feature>
<name>A0A2G6E6T1_9BACT</name>
<sequence length="567" mass="60621">MRYKTCTVALLTLIVAVSLLLLAGNIPFSAAQQASRVISLTVGDVNGNAEIASKRAAPRGSKAQILATDWKRISPKASLAAGDHIRTDTDASLQLHLNDGTLLTMGGDSRLTIEELSSSRGSTPRTAVFILEQGTIATRQSSKILGQTVQIIKTVNGSVDTRQGDVEVYKPQQRYERLAALPTQWPLFVQRSGDRDQTLVTLSKGTAEIVSSGIGQIVTTSTVLPDTCLGEDGVQFTLLSPNKKVKIVKLPEVNGFELISEELFQVLFGTDSQANKIKIVNHEDTSIVDIEGTDFLEMHGLASTILNMNQLLTGGITGKYMHVELNCTDETHEGLHVDILGTDGNVTRLNDFGFDISRSPSNGLGAALRPTVFPTATPTGQPPLDDKDHVKTPTPARTPTAGPTSTPADGSTPPPAGIPTPVPQPGPTKIPVTHSFSRSPKINGATVTVTAGGNCLGPYTHEVAVQSTIDNHLPQIFPGRLENWVSTGIGSGTAPSYYTLAQDVTTVSYQYAPANQLETVTIIHNFCYNESSYGADLSFFFYVYDREGNRSNRVNCSGPLSGPVVCH</sequence>
<organism evidence="3 4">
    <name type="scientific">candidate division KSB3 bacterium</name>
    <dbReference type="NCBI Taxonomy" id="2044937"/>
    <lineage>
        <taxon>Bacteria</taxon>
        <taxon>candidate division KSB3</taxon>
    </lineage>
</organism>
<feature type="domain" description="FecR protein" evidence="2">
    <location>
        <begin position="83"/>
        <end position="173"/>
    </location>
</feature>
<gene>
    <name evidence="3" type="ORF">CSB45_05890</name>
</gene>